<feature type="coiled-coil region" evidence="1">
    <location>
        <begin position="82"/>
        <end position="116"/>
    </location>
</feature>
<sequence length="157" mass="17483">MARIIPRNGVGNMTESFLAPIRTTQPPAPGPLLGMIFCSCNEDMEENSEVILKYQKLALEYSKLKAQTSVLKTAISEEQGVVHELQDTLKKNDQLIRKLEQEVECLNFRNVQLAKRVSVLQNELEAADTSSRHSKVVTASNQGFRWSVEVEVPAGPS</sequence>
<evidence type="ECO:0000313" key="4">
    <source>
        <dbReference type="Proteomes" id="UP000499080"/>
    </source>
</evidence>
<comment type="caution">
    <text evidence="3">The sequence shown here is derived from an EMBL/GenBank/DDBJ whole genome shotgun (WGS) entry which is preliminary data.</text>
</comment>
<feature type="domain" description="Protein phosphatase 1 regulatory subunit 21 N-terminal" evidence="2">
    <location>
        <begin position="55"/>
        <end position="144"/>
    </location>
</feature>
<dbReference type="EMBL" id="BGPR01006583">
    <property type="protein sequence ID" value="GBN20228.1"/>
    <property type="molecule type" value="Genomic_DNA"/>
</dbReference>
<evidence type="ECO:0000313" key="3">
    <source>
        <dbReference type="EMBL" id="GBN20228.1"/>
    </source>
</evidence>
<gene>
    <name evidence="3" type="primary">PPP1R21_1</name>
    <name evidence="3" type="ORF">AVEN_138819_1</name>
</gene>
<dbReference type="Pfam" id="PF10205">
    <property type="entry name" value="KLRAQ"/>
    <property type="match status" value="1"/>
</dbReference>
<dbReference type="GO" id="GO:0016020">
    <property type="term" value="C:membrane"/>
    <property type="evidence" value="ECO:0007669"/>
    <property type="project" value="TreeGrafter"/>
</dbReference>
<evidence type="ECO:0000256" key="1">
    <source>
        <dbReference type="SAM" id="Coils"/>
    </source>
</evidence>
<protein>
    <submittedName>
        <fullName evidence="3">Protein phosphatase 1 regulatory subunit 21</fullName>
    </submittedName>
</protein>
<evidence type="ECO:0000259" key="2">
    <source>
        <dbReference type="SMART" id="SM01254"/>
    </source>
</evidence>
<name>A0A4Y2LZL0_ARAVE</name>
<dbReference type="AlphaFoldDB" id="A0A4Y2LZL0"/>
<dbReference type="SMART" id="SM01254">
    <property type="entry name" value="KLRAQ"/>
    <property type="match status" value="1"/>
</dbReference>
<dbReference type="OrthoDB" id="5566667at2759"/>
<dbReference type="Proteomes" id="UP000499080">
    <property type="component" value="Unassembled WGS sequence"/>
</dbReference>
<dbReference type="GO" id="GO:0005769">
    <property type="term" value="C:early endosome"/>
    <property type="evidence" value="ECO:0007669"/>
    <property type="project" value="TreeGrafter"/>
</dbReference>
<organism evidence="3 4">
    <name type="scientific">Araneus ventricosus</name>
    <name type="common">Orbweaver spider</name>
    <name type="synonym">Epeira ventricosa</name>
    <dbReference type="NCBI Taxonomy" id="182803"/>
    <lineage>
        <taxon>Eukaryota</taxon>
        <taxon>Metazoa</taxon>
        <taxon>Ecdysozoa</taxon>
        <taxon>Arthropoda</taxon>
        <taxon>Chelicerata</taxon>
        <taxon>Arachnida</taxon>
        <taxon>Araneae</taxon>
        <taxon>Araneomorphae</taxon>
        <taxon>Entelegynae</taxon>
        <taxon>Araneoidea</taxon>
        <taxon>Araneidae</taxon>
        <taxon>Araneus</taxon>
    </lineage>
</organism>
<dbReference type="InterPro" id="IPR040024">
    <property type="entry name" value="PPP1R21"/>
</dbReference>
<accession>A0A4Y2LZL0</accession>
<dbReference type="InterPro" id="IPR019343">
    <property type="entry name" value="PPP1R21_N"/>
</dbReference>
<proteinExistence type="predicted"/>
<dbReference type="PANTHER" id="PTHR21448:SF0">
    <property type="entry name" value="PROTEIN PHOSPHATASE 1 REGULATORY SUBUNIT 21"/>
    <property type="match status" value="1"/>
</dbReference>
<dbReference type="PANTHER" id="PTHR21448">
    <property type="entry name" value="SMOOTH MUSCLE MYOSIN HEAVY CHAIN-RELATED"/>
    <property type="match status" value="1"/>
</dbReference>
<reference evidence="3 4" key="1">
    <citation type="journal article" date="2019" name="Sci. Rep.">
        <title>Orb-weaving spider Araneus ventricosus genome elucidates the spidroin gene catalogue.</title>
        <authorList>
            <person name="Kono N."/>
            <person name="Nakamura H."/>
            <person name="Ohtoshi R."/>
            <person name="Moran D.A.P."/>
            <person name="Shinohara A."/>
            <person name="Yoshida Y."/>
            <person name="Fujiwara M."/>
            <person name="Mori M."/>
            <person name="Tomita M."/>
            <person name="Arakawa K."/>
        </authorList>
    </citation>
    <scope>NUCLEOTIDE SEQUENCE [LARGE SCALE GENOMIC DNA]</scope>
</reference>
<keyword evidence="4" id="KW-1185">Reference proteome</keyword>
<keyword evidence="1" id="KW-0175">Coiled coil</keyword>